<gene>
    <name evidence="2" type="ORF">S01H1_03538</name>
</gene>
<accession>X0SBA1</accession>
<reference evidence="2" key="1">
    <citation type="journal article" date="2014" name="Front. Microbiol.">
        <title>High frequency of phylogenetically diverse reductive dehalogenase-homologous genes in deep subseafloor sedimentary metagenomes.</title>
        <authorList>
            <person name="Kawai M."/>
            <person name="Futagami T."/>
            <person name="Toyoda A."/>
            <person name="Takaki Y."/>
            <person name="Nishi S."/>
            <person name="Hori S."/>
            <person name="Arai W."/>
            <person name="Tsubouchi T."/>
            <person name="Morono Y."/>
            <person name="Uchiyama I."/>
            <person name="Ito T."/>
            <person name="Fujiyama A."/>
            <person name="Inagaki F."/>
            <person name="Takami H."/>
        </authorList>
    </citation>
    <scope>NUCLEOTIDE SEQUENCE</scope>
    <source>
        <strain evidence="2">Expedition CK06-06</strain>
    </source>
</reference>
<dbReference type="InterPro" id="IPR036514">
    <property type="entry name" value="SGNH_hydro_sf"/>
</dbReference>
<dbReference type="Pfam" id="PF21211">
    <property type="entry name" value="FkbH_N"/>
    <property type="match status" value="1"/>
</dbReference>
<organism evidence="2">
    <name type="scientific">marine sediment metagenome</name>
    <dbReference type="NCBI Taxonomy" id="412755"/>
    <lineage>
        <taxon>unclassified sequences</taxon>
        <taxon>metagenomes</taxon>
        <taxon>ecological metagenomes</taxon>
    </lineage>
</organism>
<evidence type="ECO:0000259" key="1">
    <source>
        <dbReference type="Pfam" id="PF21211"/>
    </source>
</evidence>
<proteinExistence type="predicted"/>
<name>X0SBA1_9ZZZZ</name>
<evidence type="ECO:0000313" key="2">
    <source>
        <dbReference type="EMBL" id="GAF78299.1"/>
    </source>
</evidence>
<dbReference type="EMBL" id="BARS01001920">
    <property type="protein sequence ID" value="GAF78299.1"/>
    <property type="molecule type" value="Genomic_DNA"/>
</dbReference>
<sequence length="220" mass="24501">MSGTDDQVDEILKSARESPTYLNLWSAYKKIQRLSPKPSEDASLRTGIAIIGSSTLEPLAACFDIKIRLEGFHPHTFVGGFNTYRQEAMDKTSELYKGAPATIVLAVDAWSLLDQNFLSNYPRMSSKSRNAEMKNLVNSVTTIAELLEKNSAALVLVNNFIVPTFSPLGIADNKQKLGFKKFFRRANQLLEEKLEGNSDIFVVDLDSIASDFGKSRTVNW</sequence>
<protein>
    <recommendedName>
        <fullName evidence="1">BF1531-like N-terminal domain-containing protein</fullName>
    </recommendedName>
</protein>
<dbReference type="InterPro" id="IPR049369">
    <property type="entry name" value="BF1531-like_N"/>
</dbReference>
<feature type="domain" description="BF1531-like N-terminal" evidence="1">
    <location>
        <begin position="48"/>
        <end position="217"/>
    </location>
</feature>
<comment type="caution">
    <text evidence="2">The sequence shown here is derived from an EMBL/GenBank/DDBJ whole genome shotgun (WGS) entry which is preliminary data.</text>
</comment>
<dbReference type="AlphaFoldDB" id="X0SBA1"/>
<dbReference type="Gene3D" id="3.40.50.1110">
    <property type="entry name" value="SGNH hydrolase"/>
    <property type="match status" value="1"/>
</dbReference>
<feature type="non-terminal residue" evidence="2">
    <location>
        <position position="220"/>
    </location>
</feature>